<feature type="region of interest" description="Disordered" evidence="1">
    <location>
        <begin position="296"/>
        <end position="322"/>
    </location>
</feature>
<dbReference type="InParanoid" id="A0A4Q1B907"/>
<dbReference type="EMBL" id="SDIL01000149">
    <property type="protein sequence ID" value="RXK35248.1"/>
    <property type="molecule type" value="Genomic_DNA"/>
</dbReference>
<dbReference type="AlphaFoldDB" id="A0A4Q1B907"/>
<dbReference type="Proteomes" id="UP000289152">
    <property type="component" value="Unassembled WGS sequence"/>
</dbReference>
<feature type="compositionally biased region" description="Low complexity" evidence="1">
    <location>
        <begin position="8"/>
        <end position="23"/>
    </location>
</feature>
<accession>A0A4Q1B907</accession>
<feature type="region of interest" description="Disordered" evidence="1">
    <location>
        <begin position="1"/>
        <end position="33"/>
    </location>
</feature>
<dbReference type="VEuPathDB" id="FungiDB:TREMEDRAFT_64868"/>
<sequence length="369" mass="42965">MPLPDRTNSSCSSNNPYPSLNSPTDFNPQSGFEDTEHWREYLQDATSSHYSTHSLCQEQDGWTHCSDRLDKTTFASAPVGQNEVDKMYYQEVAYYQPSPFQNSQWGDREDDIMEVGQIQATNILQGWENVRDSTDDHSPTPSEEEIELERYMEANRISVQRWIGTFDRPQSVDEVESASEELADSDERVLRRYESRSGHTERVEELKIRLNGRYYSQEDLREASVEFLNEVKRQVRKTWCCIKNMEALVRAAKEDPSWASFDPEVKNAVAEWSMVTEWETPRKSEWFASFLSGVEQQESDQQTKEPLGQITDADEEEQEESGWIEVTENNRSDQLSLIYATLPYIRYKHNSVPRALLEIIYCQCYSEDD</sequence>
<name>A0A4Q1B907_TREME</name>
<feature type="compositionally biased region" description="Acidic residues" evidence="1">
    <location>
        <begin position="312"/>
        <end position="322"/>
    </location>
</feature>
<evidence type="ECO:0000313" key="3">
    <source>
        <dbReference type="Proteomes" id="UP000289152"/>
    </source>
</evidence>
<evidence type="ECO:0000256" key="1">
    <source>
        <dbReference type="SAM" id="MobiDB-lite"/>
    </source>
</evidence>
<reference evidence="2 3" key="1">
    <citation type="submission" date="2016-06" db="EMBL/GenBank/DDBJ databases">
        <title>Evolution of pathogenesis and genome organization in the Tremellales.</title>
        <authorList>
            <person name="Cuomo C."/>
            <person name="Litvintseva A."/>
            <person name="Heitman J."/>
            <person name="Chen Y."/>
            <person name="Sun S."/>
            <person name="Springer D."/>
            <person name="Dromer F."/>
            <person name="Young S."/>
            <person name="Zeng Q."/>
            <person name="Chapman S."/>
            <person name="Gujja S."/>
            <person name="Saif S."/>
            <person name="Birren B."/>
        </authorList>
    </citation>
    <scope>NUCLEOTIDE SEQUENCE [LARGE SCALE GENOMIC DNA]</scope>
    <source>
        <strain evidence="2 3">ATCC 28783</strain>
    </source>
</reference>
<proteinExistence type="predicted"/>
<evidence type="ECO:0000313" key="2">
    <source>
        <dbReference type="EMBL" id="RXK35248.1"/>
    </source>
</evidence>
<gene>
    <name evidence="2" type="ORF">M231_07502</name>
</gene>
<comment type="caution">
    <text evidence="2">The sequence shown here is derived from an EMBL/GenBank/DDBJ whole genome shotgun (WGS) entry which is preliminary data.</text>
</comment>
<organism evidence="2 3">
    <name type="scientific">Tremella mesenterica</name>
    <name type="common">Jelly fungus</name>
    <dbReference type="NCBI Taxonomy" id="5217"/>
    <lineage>
        <taxon>Eukaryota</taxon>
        <taxon>Fungi</taxon>
        <taxon>Dikarya</taxon>
        <taxon>Basidiomycota</taxon>
        <taxon>Agaricomycotina</taxon>
        <taxon>Tremellomycetes</taxon>
        <taxon>Tremellales</taxon>
        <taxon>Tremellaceae</taxon>
        <taxon>Tremella</taxon>
    </lineage>
</organism>
<protein>
    <submittedName>
        <fullName evidence="2">Uncharacterized protein</fullName>
    </submittedName>
</protein>
<keyword evidence="3" id="KW-1185">Reference proteome</keyword>